<proteinExistence type="predicted"/>
<comment type="caution">
    <text evidence="1">The sequence shown here is derived from an EMBL/GenBank/DDBJ whole genome shotgun (WGS) entry which is preliminary data.</text>
</comment>
<sequence>MPRRSGRVAKQPDQFMQLGESFKAILKEHEIDPIDYDEAMSDVNAHLWKKAMEAEHGILLSQDQCPKTPKEKECMQSVPNASVVGSLMYAMLCTRPYIFFVVGIVSRYQSNPSPKHWTTIKYVLKYLKRTRDYVFILQNVEIV</sequence>
<accession>A0A438BNT4</accession>
<dbReference type="EMBL" id="QGNW01000912">
    <property type="protein sequence ID" value="RVW59022.1"/>
    <property type="molecule type" value="Genomic_DNA"/>
</dbReference>
<dbReference type="AlphaFoldDB" id="A0A438BNT4"/>
<gene>
    <name evidence="1" type="primary">POLX_418</name>
    <name evidence="2" type="synonym">POLX_1955</name>
    <name evidence="2" type="ORF">CK203_107810</name>
    <name evidence="1" type="ORF">CK203_115890</name>
</gene>
<dbReference type="EMBL" id="QGNW01002695">
    <property type="protein sequence ID" value="RVW12624.1"/>
    <property type="molecule type" value="Genomic_DNA"/>
</dbReference>
<evidence type="ECO:0000313" key="2">
    <source>
        <dbReference type="EMBL" id="RVW59022.1"/>
    </source>
</evidence>
<protein>
    <submittedName>
        <fullName evidence="1">Retrovirus-related Pol polyprotein from transposon TNT 1-94</fullName>
    </submittedName>
</protein>
<dbReference type="PANTHER" id="PTHR11439">
    <property type="entry name" value="GAG-POL-RELATED RETROTRANSPOSON"/>
    <property type="match status" value="1"/>
</dbReference>
<evidence type="ECO:0000313" key="1">
    <source>
        <dbReference type="EMBL" id="RVW12624.1"/>
    </source>
</evidence>
<dbReference type="Proteomes" id="UP000288805">
    <property type="component" value="Unassembled WGS sequence"/>
</dbReference>
<evidence type="ECO:0000313" key="3">
    <source>
        <dbReference type="Proteomes" id="UP000288805"/>
    </source>
</evidence>
<organism evidence="1 3">
    <name type="scientific">Vitis vinifera</name>
    <name type="common">Grape</name>
    <dbReference type="NCBI Taxonomy" id="29760"/>
    <lineage>
        <taxon>Eukaryota</taxon>
        <taxon>Viridiplantae</taxon>
        <taxon>Streptophyta</taxon>
        <taxon>Embryophyta</taxon>
        <taxon>Tracheophyta</taxon>
        <taxon>Spermatophyta</taxon>
        <taxon>Magnoliopsida</taxon>
        <taxon>eudicotyledons</taxon>
        <taxon>Gunneridae</taxon>
        <taxon>Pentapetalae</taxon>
        <taxon>rosids</taxon>
        <taxon>Vitales</taxon>
        <taxon>Vitaceae</taxon>
        <taxon>Viteae</taxon>
        <taxon>Vitis</taxon>
    </lineage>
</organism>
<dbReference type="PANTHER" id="PTHR11439:SF467">
    <property type="entry name" value="INTEGRASE CATALYTIC DOMAIN-CONTAINING PROTEIN"/>
    <property type="match status" value="1"/>
</dbReference>
<reference evidence="1 3" key="1">
    <citation type="journal article" date="2018" name="PLoS Genet.">
        <title>Population sequencing reveals clonal diversity and ancestral inbreeding in the grapevine cultivar Chardonnay.</title>
        <authorList>
            <person name="Roach M.J."/>
            <person name="Johnson D.L."/>
            <person name="Bohlmann J."/>
            <person name="van Vuuren H.J."/>
            <person name="Jones S.J."/>
            <person name="Pretorius I.S."/>
            <person name="Schmidt S.A."/>
            <person name="Borneman A.R."/>
        </authorList>
    </citation>
    <scope>NUCLEOTIDE SEQUENCE [LARGE SCALE GENOMIC DNA]</scope>
    <source>
        <strain evidence="3">cv. Chardonnay</strain>
        <strain evidence="1">I10V1</strain>
        <tissue evidence="1">Leaf</tissue>
    </source>
</reference>
<name>A0A438BNT4_VITVI</name>